<keyword evidence="3" id="KW-1185">Reference proteome</keyword>
<protein>
    <submittedName>
        <fullName evidence="2">Uncharacterized protein</fullName>
    </submittedName>
</protein>
<evidence type="ECO:0000313" key="3">
    <source>
        <dbReference type="Proteomes" id="UP000747399"/>
    </source>
</evidence>
<comment type="caution">
    <text evidence="2">The sequence shown here is derived from an EMBL/GenBank/DDBJ whole genome shotgun (WGS) entry which is preliminary data.</text>
</comment>
<sequence length="552" mass="62415">MFILSTASAATPSCYAVPVSVCLSQSSVPSTPVPQAETEGPWHGQPGAGLRPYECRGFVAMPSSTGDNGPVNKRHRTCEDDPCEAFVLASQTTNITMAPNVPKPQTYWTAAPPQSCLSIPLLGCTCDFSHPYVYARATCASRQLPKRPSQRPHRRCHMVEEIVMAVATEDYTPQPAAVGCALDRDMTMTLAHHWETESVVPCCLECLAAAQLALQPEHPDFMAPGPTFQFPEEEQQQPQQEQSERLMAVQSDASLYTTQRRSDFSTDPCRPARPMHQQQLLQFPQQRKEMFCYPYEGHHQSQQQRRQQRQPGVPWQEHSRTYAPLASRSLGGRPVICYSSIAETDDGAEFIQYYHLPYHQYQQWQRPRWHLPFEHPHMKWQLVQEDAELLQWHGPIPHYYHHHHHQRRHTRIPYFAPATPPLDSGAPSECIVLLCRALCMSEGTTARLALHIWNRICDMVRLLVSVRSPVHGHRHGSSATAAADRIYSVAAVWLAAKLEESRREVPLVHTLAAVARTLPSVLVAAELRVLHWCEWAPYKGFLPDDSHLLVDL</sequence>
<name>A0A8J4BN66_9CHLO</name>
<evidence type="ECO:0000256" key="1">
    <source>
        <dbReference type="SAM" id="MobiDB-lite"/>
    </source>
</evidence>
<evidence type="ECO:0000313" key="2">
    <source>
        <dbReference type="EMBL" id="GIL62065.1"/>
    </source>
</evidence>
<reference evidence="2" key="1">
    <citation type="journal article" date="2021" name="Proc. Natl. Acad. Sci. U.S.A.">
        <title>Three genomes in the algal genus Volvox reveal the fate of a haploid sex-determining region after a transition to homothallism.</title>
        <authorList>
            <person name="Yamamoto K."/>
            <person name="Hamaji T."/>
            <person name="Kawai-Toyooka H."/>
            <person name="Matsuzaki R."/>
            <person name="Takahashi F."/>
            <person name="Nishimura Y."/>
            <person name="Kawachi M."/>
            <person name="Noguchi H."/>
            <person name="Minakuchi Y."/>
            <person name="Umen J.G."/>
            <person name="Toyoda A."/>
            <person name="Nozaki H."/>
        </authorList>
    </citation>
    <scope>NUCLEOTIDE SEQUENCE</scope>
    <source>
        <strain evidence="2">NIES-3780</strain>
    </source>
</reference>
<feature type="region of interest" description="Disordered" evidence="1">
    <location>
        <begin position="297"/>
        <end position="318"/>
    </location>
</feature>
<gene>
    <name evidence="2" type="ORF">Vafri_16365</name>
</gene>
<accession>A0A8J4BN66</accession>
<dbReference type="AlphaFoldDB" id="A0A8J4BN66"/>
<dbReference type="Proteomes" id="UP000747399">
    <property type="component" value="Unassembled WGS sequence"/>
</dbReference>
<dbReference type="EMBL" id="BNCO01000049">
    <property type="protein sequence ID" value="GIL62065.1"/>
    <property type="molecule type" value="Genomic_DNA"/>
</dbReference>
<organism evidence="2 3">
    <name type="scientific">Volvox africanus</name>
    <dbReference type="NCBI Taxonomy" id="51714"/>
    <lineage>
        <taxon>Eukaryota</taxon>
        <taxon>Viridiplantae</taxon>
        <taxon>Chlorophyta</taxon>
        <taxon>core chlorophytes</taxon>
        <taxon>Chlorophyceae</taxon>
        <taxon>CS clade</taxon>
        <taxon>Chlamydomonadales</taxon>
        <taxon>Volvocaceae</taxon>
        <taxon>Volvox</taxon>
    </lineage>
</organism>
<proteinExistence type="predicted"/>
<feature type="region of interest" description="Disordered" evidence="1">
    <location>
        <begin position="218"/>
        <end position="247"/>
    </location>
</feature>